<dbReference type="SMART" id="SM00448">
    <property type="entry name" value="REC"/>
    <property type="match status" value="1"/>
</dbReference>
<dbReference type="HOGENOM" id="CLU_000445_69_17_5"/>
<dbReference type="PANTHER" id="PTHR43228:SF1">
    <property type="entry name" value="TWO-COMPONENT RESPONSE REGULATOR ARR22"/>
    <property type="match status" value="1"/>
</dbReference>
<dbReference type="EMBL" id="CP000449">
    <property type="protein sequence ID" value="ABI65930.1"/>
    <property type="molecule type" value="Genomic_DNA"/>
</dbReference>
<dbReference type="AlphaFoldDB" id="Q0AP57"/>
<dbReference type="PROSITE" id="PS50110">
    <property type="entry name" value="RESPONSE_REGULATORY"/>
    <property type="match status" value="1"/>
</dbReference>
<name>Q0AP57_MARMM</name>
<reference evidence="3 4" key="1">
    <citation type="submission" date="2006-08" db="EMBL/GenBank/DDBJ databases">
        <title>Complete sequence of Maricaulis maris MCS10.</title>
        <authorList>
            <consortium name="US DOE Joint Genome Institute"/>
            <person name="Copeland A."/>
            <person name="Lucas S."/>
            <person name="Lapidus A."/>
            <person name="Barry K."/>
            <person name="Detter J.C."/>
            <person name="Glavina del Rio T."/>
            <person name="Hammon N."/>
            <person name="Israni S."/>
            <person name="Dalin E."/>
            <person name="Tice H."/>
            <person name="Pitluck S."/>
            <person name="Saunders E."/>
            <person name="Brettin T."/>
            <person name="Bruce D."/>
            <person name="Han C."/>
            <person name="Tapia R."/>
            <person name="Gilna P."/>
            <person name="Schmutz J."/>
            <person name="Larimer F."/>
            <person name="Land M."/>
            <person name="Hauser L."/>
            <person name="Kyrpides N."/>
            <person name="Mikhailova N."/>
            <person name="Viollier P."/>
            <person name="Stephens C."/>
            <person name="Richardson P."/>
        </authorList>
    </citation>
    <scope>NUCLEOTIDE SEQUENCE [LARGE SCALE GENOMIC DNA]</scope>
    <source>
        <strain evidence="3 4">MCS10</strain>
    </source>
</reference>
<dbReference type="KEGG" id="mmr:Mmar10_1638"/>
<proteinExistence type="predicted"/>
<evidence type="ECO:0000313" key="3">
    <source>
        <dbReference type="EMBL" id="ABI65930.1"/>
    </source>
</evidence>
<keyword evidence="4" id="KW-1185">Reference proteome</keyword>
<evidence type="ECO:0000259" key="2">
    <source>
        <dbReference type="PROSITE" id="PS50110"/>
    </source>
</evidence>
<feature type="modified residue" description="4-aspartylphosphate" evidence="1">
    <location>
        <position position="57"/>
    </location>
</feature>
<dbReference type="STRING" id="394221.Mmar10_1638"/>
<dbReference type="GO" id="GO:0000160">
    <property type="term" value="P:phosphorelay signal transduction system"/>
    <property type="evidence" value="ECO:0007669"/>
    <property type="project" value="InterPro"/>
</dbReference>
<feature type="domain" description="Response regulatory" evidence="2">
    <location>
        <begin position="7"/>
        <end position="124"/>
    </location>
</feature>
<dbReference type="Gene3D" id="3.40.50.2300">
    <property type="match status" value="1"/>
</dbReference>
<dbReference type="Proteomes" id="UP000001964">
    <property type="component" value="Chromosome"/>
</dbReference>
<protein>
    <submittedName>
        <fullName evidence="3">Response regulator receiver protein</fullName>
    </submittedName>
</protein>
<sequence length="164" mass="17922">MVKMLKRILLLEDIEANADLIKFSLQAISGFDVAHASNARQAVEMFRTGTYDLCLFDHLMPKMTGLDAMREIRATPEGEQVPIVFLTARSDTANWKQLMASGAQAVIAKPFDIMLLGAQLLDVFHACQICEINGGIDADSGPSWADTPTRSALSRRSAGAYGKF</sequence>
<dbReference type="Pfam" id="PF00072">
    <property type="entry name" value="Response_reg"/>
    <property type="match status" value="1"/>
</dbReference>
<gene>
    <name evidence="3" type="ordered locus">Mmar10_1638</name>
</gene>
<dbReference type="InterPro" id="IPR001789">
    <property type="entry name" value="Sig_transdc_resp-reg_receiver"/>
</dbReference>
<dbReference type="eggNOG" id="COG0745">
    <property type="taxonomic scope" value="Bacteria"/>
</dbReference>
<keyword evidence="1" id="KW-0597">Phosphoprotein</keyword>
<dbReference type="PANTHER" id="PTHR43228">
    <property type="entry name" value="TWO-COMPONENT RESPONSE REGULATOR"/>
    <property type="match status" value="1"/>
</dbReference>
<evidence type="ECO:0000256" key="1">
    <source>
        <dbReference type="PROSITE-ProRule" id="PRU00169"/>
    </source>
</evidence>
<dbReference type="SUPFAM" id="SSF52172">
    <property type="entry name" value="CheY-like"/>
    <property type="match status" value="1"/>
</dbReference>
<dbReference type="RefSeq" id="WP_011643577.1">
    <property type="nucleotide sequence ID" value="NC_008347.1"/>
</dbReference>
<dbReference type="InterPro" id="IPR052048">
    <property type="entry name" value="ST_Response_Regulator"/>
</dbReference>
<evidence type="ECO:0000313" key="4">
    <source>
        <dbReference type="Proteomes" id="UP000001964"/>
    </source>
</evidence>
<accession>Q0AP57</accession>
<dbReference type="InterPro" id="IPR011006">
    <property type="entry name" value="CheY-like_superfamily"/>
</dbReference>
<organism evidence="3 4">
    <name type="scientific">Maricaulis maris (strain MCS10)</name>
    <name type="common">Caulobacter maris</name>
    <dbReference type="NCBI Taxonomy" id="394221"/>
    <lineage>
        <taxon>Bacteria</taxon>
        <taxon>Pseudomonadati</taxon>
        <taxon>Pseudomonadota</taxon>
        <taxon>Alphaproteobacteria</taxon>
        <taxon>Maricaulales</taxon>
        <taxon>Maricaulaceae</taxon>
        <taxon>Maricaulis</taxon>
    </lineage>
</organism>